<proteinExistence type="predicted"/>
<evidence type="ECO:0000256" key="1">
    <source>
        <dbReference type="SAM" id="MobiDB-lite"/>
    </source>
</evidence>
<accession>A0A1C6V014</accession>
<feature type="transmembrane region" description="Helical" evidence="2">
    <location>
        <begin position="16"/>
        <end position="37"/>
    </location>
</feature>
<name>A0A1C6V014_9ACTN</name>
<dbReference type="PROSITE" id="PS51257">
    <property type="entry name" value="PROKAR_LIPOPROTEIN"/>
    <property type="match status" value="1"/>
</dbReference>
<sequence>MTGAKKPGGANRRKGLAILATVVVVVVGCCVAGALNYDDSTVVPPPTATERADTVAILARAAQSQGFCYGWQLEDQHDDVVSVGSNLGDGVSVEDNPACPRWVRVNGNVHYAPMISNSSGYAFFSVSGPIGLSAKWRIEEVLSAERKIEERLERFGLTEDVLFDDPGWAVTRAAVTLPLLVAELGIAGPAPAATEAPATSPPALPDAGSDLWRDRWGYLLGVAGLLLLTALFVAIGLWQRHRQLGRRVEGRPASTAPRQPAGRTPERR</sequence>
<evidence type="ECO:0000256" key="2">
    <source>
        <dbReference type="SAM" id="Phobius"/>
    </source>
</evidence>
<dbReference type="STRING" id="47855.GA0070606_3094"/>
<feature type="transmembrane region" description="Helical" evidence="2">
    <location>
        <begin position="216"/>
        <end position="238"/>
    </location>
</feature>
<reference evidence="4" key="1">
    <citation type="submission" date="2016-06" db="EMBL/GenBank/DDBJ databases">
        <authorList>
            <person name="Varghese N."/>
            <person name="Submissions Spin"/>
        </authorList>
    </citation>
    <scope>NUCLEOTIDE SEQUENCE [LARGE SCALE GENOMIC DNA]</scope>
    <source>
        <strain evidence="4">DSM 43903</strain>
    </source>
</reference>
<dbReference type="EMBL" id="FMHZ01000002">
    <property type="protein sequence ID" value="SCL59400.1"/>
    <property type="molecule type" value="Genomic_DNA"/>
</dbReference>
<feature type="region of interest" description="Disordered" evidence="1">
    <location>
        <begin position="246"/>
        <end position="268"/>
    </location>
</feature>
<dbReference type="Proteomes" id="UP000199001">
    <property type="component" value="Unassembled WGS sequence"/>
</dbReference>
<evidence type="ECO:0000313" key="4">
    <source>
        <dbReference type="Proteomes" id="UP000199001"/>
    </source>
</evidence>
<keyword evidence="4" id="KW-1185">Reference proteome</keyword>
<dbReference type="AlphaFoldDB" id="A0A1C6V014"/>
<protein>
    <submittedName>
        <fullName evidence="3">Uncharacterized protein</fullName>
    </submittedName>
</protein>
<organism evidence="3 4">
    <name type="scientific">Micromonospora citrea</name>
    <dbReference type="NCBI Taxonomy" id="47855"/>
    <lineage>
        <taxon>Bacteria</taxon>
        <taxon>Bacillati</taxon>
        <taxon>Actinomycetota</taxon>
        <taxon>Actinomycetes</taxon>
        <taxon>Micromonosporales</taxon>
        <taxon>Micromonosporaceae</taxon>
        <taxon>Micromonospora</taxon>
    </lineage>
</organism>
<keyword evidence="2" id="KW-0472">Membrane</keyword>
<gene>
    <name evidence="3" type="ORF">GA0070606_3094</name>
</gene>
<keyword evidence="2" id="KW-1133">Transmembrane helix</keyword>
<keyword evidence="2" id="KW-0812">Transmembrane</keyword>
<evidence type="ECO:0000313" key="3">
    <source>
        <dbReference type="EMBL" id="SCL59400.1"/>
    </source>
</evidence>
<dbReference type="RefSeq" id="WP_245724695.1">
    <property type="nucleotide sequence ID" value="NZ_FMHZ01000002.1"/>
</dbReference>